<dbReference type="GO" id="GO:0003700">
    <property type="term" value="F:DNA-binding transcription factor activity"/>
    <property type="evidence" value="ECO:0007669"/>
    <property type="project" value="TreeGrafter"/>
</dbReference>
<dbReference type="CDD" id="cd00093">
    <property type="entry name" value="HTH_XRE"/>
    <property type="match status" value="1"/>
</dbReference>
<sequence length="265" mass="27326">MAAIHVRDVGDFIREQRRGAQISLRQLARQAGVSNPYLSQIERGLRRPSAEILQQIAKALRISAEVLYVQAGILEEREGGEDLLAAVHADETLTERQKQVIVDIYDAFRRENALAGLTPGARGPAAAEAGDTEADVEAGTATDALTDIDTEPGSAAPAPRSAASPSGTDRAASAAEHGETTPGGKAPGEAGPGPAGRTRPATTRRKTAATAGEPTSTTRRAATRKAGDGRRGPRSSSTRSAPVAPEDGAGEATTTRTPPAGPSNT</sequence>
<dbReference type="SUPFAM" id="SSF47413">
    <property type="entry name" value="lambda repressor-like DNA-binding domains"/>
    <property type="match status" value="1"/>
</dbReference>
<proteinExistence type="predicted"/>
<dbReference type="Gene3D" id="1.10.260.40">
    <property type="entry name" value="lambda repressor-like DNA-binding domains"/>
    <property type="match status" value="1"/>
</dbReference>
<feature type="compositionally biased region" description="Polar residues" evidence="2">
    <location>
        <begin position="252"/>
        <end position="265"/>
    </location>
</feature>
<evidence type="ECO:0000256" key="2">
    <source>
        <dbReference type="SAM" id="MobiDB-lite"/>
    </source>
</evidence>
<dbReference type="OrthoDB" id="4282897at2"/>
<dbReference type="InterPro" id="IPR001387">
    <property type="entry name" value="Cro/C1-type_HTH"/>
</dbReference>
<dbReference type="Proteomes" id="UP000179769">
    <property type="component" value="Unassembled WGS sequence"/>
</dbReference>
<keyword evidence="1" id="KW-0238">DNA-binding</keyword>
<dbReference type="PANTHER" id="PTHR46797:SF1">
    <property type="entry name" value="METHYLPHOSPHONATE SYNTHASE"/>
    <property type="match status" value="1"/>
</dbReference>
<evidence type="ECO:0000313" key="5">
    <source>
        <dbReference type="Proteomes" id="UP000179769"/>
    </source>
</evidence>
<dbReference type="GO" id="GO:0003677">
    <property type="term" value="F:DNA binding"/>
    <property type="evidence" value="ECO:0007669"/>
    <property type="project" value="UniProtKB-KW"/>
</dbReference>
<evidence type="ECO:0000259" key="3">
    <source>
        <dbReference type="PROSITE" id="PS50943"/>
    </source>
</evidence>
<dbReference type="AlphaFoldDB" id="A0A1S1PIR5"/>
<accession>A0A1S1PIR5</accession>
<dbReference type="InterPro" id="IPR010982">
    <property type="entry name" value="Lambda_DNA-bd_dom_sf"/>
</dbReference>
<reference evidence="5" key="1">
    <citation type="submission" date="2016-07" db="EMBL/GenBank/DDBJ databases">
        <title>Frankia sp. NRRL B-16219 Genome sequencing.</title>
        <authorList>
            <person name="Ghodhbane-Gtari F."/>
            <person name="Swanson E."/>
            <person name="Gueddou A."/>
            <person name="Louati M."/>
            <person name="Nouioui I."/>
            <person name="Hezbri K."/>
            <person name="Abebe-Akele F."/>
            <person name="Simpson S."/>
            <person name="Morris K."/>
            <person name="Thomas K."/>
            <person name="Gtari M."/>
            <person name="Tisa L.S."/>
        </authorList>
    </citation>
    <scope>NUCLEOTIDE SEQUENCE [LARGE SCALE GENOMIC DNA]</scope>
    <source>
        <strain evidence="5">NRRL B-16219</strain>
    </source>
</reference>
<protein>
    <submittedName>
        <fullName evidence="4">Transcriptional regulator</fullName>
    </submittedName>
</protein>
<dbReference type="InterPro" id="IPR050807">
    <property type="entry name" value="TransReg_Diox_bact_type"/>
</dbReference>
<evidence type="ECO:0000313" key="4">
    <source>
        <dbReference type="EMBL" id="OHV21147.1"/>
    </source>
</evidence>
<dbReference type="GO" id="GO:0005829">
    <property type="term" value="C:cytosol"/>
    <property type="evidence" value="ECO:0007669"/>
    <property type="project" value="TreeGrafter"/>
</dbReference>
<feature type="compositionally biased region" description="Low complexity" evidence="2">
    <location>
        <begin position="152"/>
        <end position="167"/>
    </location>
</feature>
<dbReference type="EMBL" id="MAXA01000257">
    <property type="protein sequence ID" value="OHV21147.1"/>
    <property type="molecule type" value="Genomic_DNA"/>
</dbReference>
<feature type="region of interest" description="Disordered" evidence="2">
    <location>
        <begin position="117"/>
        <end position="136"/>
    </location>
</feature>
<feature type="compositionally biased region" description="Low complexity" evidence="2">
    <location>
        <begin position="119"/>
        <end position="129"/>
    </location>
</feature>
<dbReference type="Pfam" id="PF01381">
    <property type="entry name" value="HTH_3"/>
    <property type="match status" value="1"/>
</dbReference>
<gene>
    <name evidence="4" type="ORF">BBK14_07620</name>
</gene>
<keyword evidence="5" id="KW-1185">Reference proteome</keyword>
<name>A0A1S1PIR5_9ACTN</name>
<feature type="compositionally biased region" description="Low complexity" evidence="2">
    <location>
        <begin position="180"/>
        <end position="189"/>
    </location>
</feature>
<dbReference type="PANTHER" id="PTHR46797">
    <property type="entry name" value="HTH-TYPE TRANSCRIPTIONAL REGULATOR"/>
    <property type="match status" value="1"/>
</dbReference>
<feature type="region of interest" description="Disordered" evidence="2">
    <location>
        <begin position="146"/>
        <end position="265"/>
    </location>
</feature>
<feature type="domain" description="HTH cro/C1-type" evidence="3">
    <location>
        <begin position="13"/>
        <end position="67"/>
    </location>
</feature>
<evidence type="ECO:0000256" key="1">
    <source>
        <dbReference type="ARBA" id="ARBA00023125"/>
    </source>
</evidence>
<organism evidence="4 5">
    <name type="scientific">Parafrankia soli</name>
    <dbReference type="NCBI Taxonomy" id="2599596"/>
    <lineage>
        <taxon>Bacteria</taxon>
        <taxon>Bacillati</taxon>
        <taxon>Actinomycetota</taxon>
        <taxon>Actinomycetes</taxon>
        <taxon>Frankiales</taxon>
        <taxon>Frankiaceae</taxon>
        <taxon>Parafrankia</taxon>
    </lineage>
</organism>
<dbReference type="RefSeq" id="WP_071066497.1">
    <property type="nucleotide sequence ID" value="NZ_MAXA01000257.1"/>
</dbReference>
<feature type="compositionally biased region" description="Low complexity" evidence="2">
    <location>
        <begin position="208"/>
        <end position="220"/>
    </location>
</feature>
<dbReference type="PROSITE" id="PS50943">
    <property type="entry name" value="HTH_CROC1"/>
    <property type="match status" value="1"/>
</dbReference>
<comment type="caution">
    <text evidence="4">The sequence shown here is derived from an EMBL/GenBank/DDBJ whole genome shotgun (WGS) entry which is preliminary data.</text>
</comment>
<dbReference type="SMART" id="SM00530">
    <property type="entry name" value="HTH_XRE"/>
    <property type="match status" value="1"/>
</dbReference>